<dbReference type="Proteomes" id="UP000245506">
    <property type="component" value="Unassembled WGS sequence"/>
</dbReference>
<evidence type="ECO:0000259" key="1">
    <source>
        <dbReference type="Pfam" id="PF09500"/>
    </source>
</evidence>
<reference evidence="2 3" key="1">
    <citation type="submission" date="2018-05" db="EMBL/GenBank/DDBJ databases">
        <title>Leucothrix arctica sp. nov., isolated from Arctic seawater.</title>
        <authorList>
            <person name="Choi A."/>
            <person name="Baek K."/>
        </authorList>
    </citation>
    <scope>NUCLEOTIDE SEQUENCE [LARGE SCALE GENOMIC DNA]</scope>
    <source>
        <strain evidence="2 3">IMCC9719</strain>
    </source>
</reference>
<dbReference type="InterPro" id="IPR012660">
    <property type="entry name" value="YiiD_C"/>
</dbReference>
<dbReference type="InterPro" id="IPR029069">
    <property type="entry name" value="HotDog_dom_sf"/>
</dbReference>
<dbReference type="EMBL" id="QGKL01000035">
    <property type="protein sequence ID" value="PWQ95240.1"/>
    <property type="molecule type" value="Genomic_DNA"/>
</dbReference>
<gene>
    <name evidence="2" type="ORF">DKT75_12915</name>
</gene>
<protein>
    <recommendedName>
        <fullName evidence="1">Thioesterase putative domain-containing protein</fullName>
    </recommendedName>
</protein>
<dbReference type="Pfam" id="PF09500">
    <property type="entry name" value="YiiD_C"/>
    <property type="match status" value="1"/>
</dbReference>
<feature type="domain" description="Thioesterase putative" evidence="1">
    <location>
        <begin position="17"/>
        <end position="146"/>
    </location>
</feature>
<dbReference type="Gene3D" id="3.10.129.10">
    <property type="entry name" value="Hotdog Thioesterase"/>
    <property type="match status" value="1"/>
</dbReference>
<name>A0A317CFZ0_9GAMM</name>
<keyword evidence="3" id="KW-1185">Reference proteome</keyword>
<evidence type="ECO:0000313" key="2">
    <source>
        <dbReference type="EMBL" id="PWQ95240.1"/>
    </source>
</evidence>
<accession>A0A317CFZ0</accession>
<dbReference type="SUPFAM" id="SSF54637">
    <property type="entry name" value="Thioesterase/thiol ester dehydrase-isomerase"/>
    <property type="match status" value="1"/>
</dbReference>
<evidence type="ECO:0000313" key="3">
    <source>
        <dbReference type="Proteomes" id="UP000245506"/>
    </source>
</evidence>
<comment type="caution">
    <text evidence="2">The sequence shown here is derived from an EMBL/GenBank/DDBJ whole genome shotgun (WGS) entry which is preliminary data.</text>
</comment>
<organism evidence="2 3">
    <name type="scientific">Leucothrix arctica</name>
    <dbReference type="NCBI Taxonomy" id="1481894"/>
    <lineage>
        <taxon>Bacteria</taxon>
        <taxon>Pseudomonadati</taxon>
        <taxon>Pseudomonadota</taxon>
        <taxon>Gammaproteobacteria</taxon>
        <taxon>Thiotrichales</taxon>
        <taxon>Thiotrichaceae</taxon>
        <taxon>Leucothrix</taxon>
    </lineage>
</organism>
<dbReference type="AlphaFoldDB" id="A0A317CFZ0"/>
<dbReference type="NCBIfam" id="TIGR02447">
    <property type="entry name" value="yiiD_Cterm"/>
    <property type="match status" value="1"/>
</dbReference>
<sequence>MKWEISCLANNSCLDAESLTQLIHESIPLSEAMHFNIEVLADQSITVVAPLTPNINVHGTGFAGSLYSLAALSAWALTTHLINQAGLKADVVMASAEIRYRRPIQSEIRCQCECMPVVSLTFIKHLKRKGRARLSLMVELGDNADVVFSAAMVASHKA</sequence>
<proteinExistence type="predicted"/>